<comment type="caution">
    <text evidence="2">The sequence shown here is derived from an EMBL/GenBank/DDBJ whole genome shotgun (WGS) entry which is preliminary data.</text>
</comment>
<feature type="domain" description="Protein kinase" evidence="1">
    <location>
        <begin position="279"/>
        <end position="544"/>
    </location>
</feature>
<evidence type="ECO:0000313" key="2">
    <source>
        <dbReference type="EMBL" id="OLQ05074.1"/>
    </source>
</evidence>
<keyword evidence="3" id="KW-1185">Reference proteome</keyword>
<evidence type="ECO:0000259" key="1">
    <source>
        <dbReference type="PROSITE" id="PS50011"/>
    </source>
</evidence>
<dbReference type="GO" id="GO:0004674">
    <property type="term" value="F:protein serine/threonine kinase activity"/>
    <property type="evidence" value="ECO:0007669"/>
    <property type="project" value="TreeGrafter"/>
</dbReference>
<gene>
    <name evidence="2" type="primary">mrkA</name>
    <name evidence="2" type="ORF">AK812_SmicGene11810</name>
</gene>
<dbReference type="InterPro" id="IPR008271">
    <property type="entry name" value="Ser/Thr_kinase_AS"/>
</dbReference>
<dbReference type="CDD" id="cd14014">
    <property type="entry name" value="STKc_PknB_like"/>
    <property type="match status" value="1"/>
</dbReference>
<dbReference type="GO" id="GO:0044773">
    <property type="term" value="P:mitotic DNA damage checkpoint signaling"/>
    <property type="evidence" value="ECO:0007669"/>
    <property type="project" value="TreeGrafter"/>
</dbReference>
<protein>
    <submittedName>
        <fullName evidence="2">Putative serine/threonine-protein kinase MARK-A</fullName>
    </submittedName>
</protein>
<dbReference type="PANTHER" id="PTHR44167">
    <property type="entry name" value="OVARIAN-SPECIFIC SERINE/THREONINE-PROTEIN KINASE LOK-RELATED"/>
    <property type="match status" value="1"/>
</dbReference>
<reference evidence="2 3" key="1">
    <citation type="submission" date="2016-02" db="EMBL/GenBank/DDBJ databases">
        <title>Genome analysis of coral dinoflagellate symbionts highlights evolutionary adaptations to a symbiotic lifestyle.</title>
        <authorList>
            <person name="Aranda M."/>
            <person name="Li Y."/>
            <person name="Liew Y.J."/>
            <person name="Baumgarten S."/>
            <person name="Simakov O."/>
            <person name="Wilson M."/>
            <person name="Piel J."/>
            <person name="Ashoor H."/>
            <person name="Bougouffa S."/>
            <person name="Bajic V.B."/>
            <person name="Ryu T."/>
            <person name="Ravasi T."/>
            <person name="Bayer T."/>
            <person name="Micklem G."/>
            <person name="Kim H."/>
            <person name="Bhak J."/>
            <person name="Lajeunesse T.C."/>
            <person name="Voolstra C.R."/>
        </authorList>
    </citation>
    <scope>NUCLEOTIDE SEQUENCE [LARGE SCALE GENOMIC DNA]</scope>
    <source>
        <strain evidence="2 3">CCMP2467</strain>
    </source>
</reference>
<dbReference type="InterPro" id="IPR011009">
    <property type="entry name" value="Kinase-like_dom_sf"/>
</dbReference>
<dbReference type="PROSITE" id="PS50011">
    <property type="entry name" value="PROTEIN_KINASE_DOM"/>
    <property type="match status" value="1"/>
</dbReference>
<name>A0A1Q9ECB2_SYMMI</name>
<dbReference type="SMART" id="SM00220">
    <property type="entry name" value="S_TKc"/>
    <property type="match status" value="1"/>
</dbReference>
<organism evidence="2 3">
    <name type="scientific">Symbiodinium microadriaticum</name>
    <name type="common">Dinoflagellate</name>
    <name type="synonym">Zooxanthella microadriatica</name>
    <dbReference type="NCBI Taxonomy" id="2951"/>
    <lineage>
        <taxon>Eukaryota</taxon>
        <taxon>Sar</taxon>
        <taxon>Alveolata</taxon>
        <taxon>Dinophyceae</taxon>
        <taxon>Suessiales</taxon>
        <taxon>Symbiodiniaceae</taxon>
        <taxon>Symbiodinium</taxon>
    </lineage>
</organism>
<dbReference type="GO" id="GO:0005634">
    <property type="term" value="C:nucleus"/>
    <property type="evidence" value="ECO:0007669"/>
    <property type="project" value="TreeGrafter"/>
</dbReference>
<accession>A0A1Q9ECB2</accession>
<dbReference type="AlphaFoldDB" id="A0A1Q9ECB2"/>
<evidence type="ECO:0000313" key="3">
    <source>
        <dbReference type="Proteomes" id="UP000186817"/>
    </source>
</evidence>
<keyword evidence="2" id="KW-0808">Transferase</keyword>
<dbReference type="InterPro" id="IPR000719">
    <property type="entry name" value="Prot_kinase_dom"/>
</dbReference>
<proteinExistence type="predicted"/>
<dbReference type="PANTHER" id="PTHR44167:SF18">
    <property type="entry name" value="PROTEIN KINASE DOMAIN-CONTAINING PROTEIN"/>
    <property type="match status" value="1"/>
</dbReference>
<sequence>MSLSVPAITVPASWKSGSAGFGINCFRNGACVHRGTRSRLGPLPLWGGLAFVVLPASQVCRQHCRRSRGSAKACSNGDDKFLRGKAIMEELRKNAVEDMTRRQGLLRLREGRMASHAQKSALFADWSEHCWLHPVHGTPAQYPLQVARKEGHEGLQHVLEEAASGIGQLPHSKPMPLLLTERGIQCQDQADHAAVNISTWKSTSLLIRLECSDVICAGTRMQPDDGPTHVLLVALEAPESDLYRPVWLICGRFRPDGLQDCLEHMGERGAVRWNLSENYNALKPCGRGLHGSVFVGVSKVPLPKRKLDQVRSRKVAIKVMHSDEACARREVRLMSQFHEHPNIVSLLGAFHYSEKACDDSKLALVMELGVRGDVADLIGNGAVSWCRGIQIMVGVTSALAFLHDRRVVHRDVKPENVVLHADMRAVLIDFSIAASLDDAVALRACAGTPGYVAPEIIEGLPYDEGVDVFSAGVLWFVLLSRRLPFSGQGAKEILASSLRCDIQLAFTFLANRDELGVRPLLQGMLSKEPSRRFSAREAFVSFWSLSADVRQNPVCIQSKRVLAADGLVPLLDTYTSIPGQEASMLPRKTTTGRCGSHEQKEVESSFFAAHVLEYVFQTFCLQRLHVFGTHQLLTLNAH</sequence>
<dbReference type="SUPFAM" id="SSF56112">
    <property type="entry name" value="Protein kinase-like (PK-like)"/>
    <property type="match status" value="1"/>
</dbReference>
<dbReference type="Proteomes" id="UP000186817">
    <property type="component" value="Unassembled WGS sequence"/>
</dbReference>
<dbReference type="EMBL" id="LSRX01000195">
    <property type="protein sequence ID" value="OLQ05074.1"/>
    <property type="molecule type" value="Genomic_DNA"/>
</dbReference>
<dbReference type="GO" id="GO:0005737">
    <property type="term" value="C:cytoplasm"/>
    <property type="evidence" value="ECO:0007669"/>
    <property type="project" value="TreeGrafter"/>
</dbReference>
<dbReference type="Pfam" id="PF00069">
    <property type="entry name" value="Pkinase"/>
    <property type="match status" value="1"/>
</dbReference>
<dbReference type="PROSITE" id="PS00108">
    <property type="entry name" value="PROTEIN_KINASE_ST"/>
    <property type="match status" value="1"/>
</dbReference>
<dbReference type="GO" id="GO:0005524">
    <property type="term" value="F:ATP binding"/>
    <property type="evidence" value="ECO:0007669"/>
    <property type="project" value="InterPro"/>
</dbReference>
<keyword evidence="2" id="KW-0418">Kinase</keyword>
<dbReference type="OrthoDB" id="430640at2759"/>
<dbReference type="Gene3D" id="1.10.510.10">
    <property type="entry name" value="Transferase(Phosphotransferase) domain 1"/>
    <property type="match status" value="1"/>
</dbReference>